<organism evidence="1 2">
    <name type="scientific">Microbacterium yannicii</name>
    <dbReference type="NCBI Taxonomy" id="671622"/>
    <lineage>
        <taxon>Bacteria</taxon>
        <taxon>Bacillati</taxon>
        <taxon>Actinomycetota</taxon>
        <taxon>Actinomycetes</taxon>
        <taxon>Micrococcales</taxon>
        <taxon>Microbacteriaceae</taxon>
        <taxon>Microbacterium</taxon>
    </lineage>
</organism>
<accession>A0ABP9LWK3</accession>
<reference evidence="2" key="1">
    <citation type="journal article" date="2019" name="Int. J. Syst. Evol. Microbiol.">
        <title>The Global Catalogue of Microorganisms (GCM) 10K type strain sequencing project: providing services to taxonomists for standard genome sequencing and annotation.</title>
        <authorList>
            <consortium name="The Broad Institute Genomics Platform"/>
            <consortium name="The Broad Institute Genome Sequencing Center for Infectious Disease"/>
            <person name="Wu L."/>
            <person name="Ma J."/>
        </authorList>
    </citation>
    <scope>NUCLEOTIDE SEQUENCE [LARGE SCALE GENOMIC DNA]</scope>
    <source>
        <strain evidence="2">JCM 18959</strain>
    </source>
</reference>
<gene>
    <name evidence="1" type="ORF">GCM10025760_01870</name>
</gene>
<sequence length="110" mass="12646">MLIALLGFPEPQLQARFTLADGREAFSDFFWPDHRHIGEFDGAGKYRDPGLLKGRTPEEVLLAEKDREDELRRQVTAFSRWRLPALRSPRMLYDILQGAGLPTSRPRPGR</sequence>
<keyword evidence="2" id="KW-1185">Reference proteome</keyword>
<proteinExistence type="predicted"/>
<evidence type="ECO:0000313" key="2">
    <source>
        <dbReference type="Proteomes" id="UP001501407"/>
    </source>
</evidence>
<dbReference type="RefSeq" id="WP_194412111.1">
    <property type="nucleotide sequence ID" value="NZ_BAABKZ010000001.1"/>
</dbReference>
<protein>
    <submittedName>
        <fullName evidence="1">Uncharacterized protein</fullName>
    </submittedName>
</protein>
<evidence type="ECO:0000313" key="1">
    <source>
        <dbReference type="EMBL" id="GAA5084233.1"/>
    </source>
</evidence>
<comment type="caution">
    <text evidence="1">The sequence shown here is derived from an EMBL/GenBank/DDBJ whole genome shotgun (WGS) entry which is preliminary data.</text>
</comment>
<dbReference type="Proteomes" id="UP001501407">
    <property type="component" value="Unassembled WGS sequence"/>
</dbReference>
<name>A0ABP9LWK3_9MICO</name>
<dbReference type="EMBL" id="BAABKZ010000001">
    <property type="protein sequence ID" value="GAA5084233.1"/>
    <property type="molecule type" value="Genomic_DNA"/>
</dbReference>